<dbReference type="GO" id="GO:0004673">
    <property type="term" value="F:protein histidine kinase activity"/>
    <property type="evidence" value="ECO:0007669"/>
    <property type="project" value="UniProtKB-EC"/>
</dbReference>
<dbReference type="Pfam" id="PF06580">
    <property type="entry name" value="His_kinase"/>
    <property type="match status" value="1"/>
</dbReference>
<evidence type="ECO:0000313" key="4">
    <source>
        <dbReference type="Proteomes" id="UP001597544"/>
    </source>
</evidence>
<accession>A0ABW5INH8</accession>
<protein>
    <submittedName>
        <fullName evidence="3">Sensor histidine kinase</fullName>
        <ecNumber evidence="3">2.7.13.3</ecNumber>
    </submittedName>
</protein>
<gene>
    <name evidence="3" type="ORF">ACFSRY_11905</name>
</gene>
<dbReference type="RefSeq" id="WP_377507434.1">
    <property type="nucleotide sequence ID" value="NZ_JBHULU010000015.1"/>
</dbReference>
<keyword evidence="3" id="KW-0418">Kinase</keyword>
<dbReference type="EC" id="2.7.13.3" evidence="3"/>
<feature type="transmembrane region" description="Helical" evidence="1">
    <location>
        <begin position="74"/>
        <end position="95"/>
    </location>
</feature>
<dbReference type="EMBL" id="JBHULU010000015">
    <property type="protein sequence ID" value="MFD2514572.1"/>
    <property type="molecule type" value="Genomic_DNA"/>
</dbReference>
<keyword evidence="1" id="KW-1133">Transmembrane helix</keyword>
<proteinExistence type="predicted"/>
<comment type="caution">
    <text evidence="3">The sequence shown here is derived from an EMBL/GenBank/DDBJ whole genome shotgun (WGS) entry which is preliminary data.</text>
</comment>
<evidence type="ECO:0000256" key="1">
    <source>
        <dbReference type="SAM" id="Phobius"/>
    </source>
</evidence>
<evidence type="ECO:0000313" key="3">
    <source>
        <dbReference type="EMBL" id="MFD2514572.1"/>
    </source>
</evidence>
<keyword evidence="4" id="KW-1185">Reference proteome</keyword>
<evidence type="ECO:0000259" key="2">
    <source>
        <dbReference type="Pfam" id="PF06580"/>
    </source>
</evidence>
<dbReference type="PANTHER" id="PTHR34220">
    <property type="entry name" value="SENSOR HISTIDINE KINASE YPDA"/>
    <property type="match status" value="1"/>
</dbReference>
<feature type="transmembrane region" description="Helical" evidence="1">
    <location>
        <begin position="115"/>
        <end position="140"/>
    </location>
</feature>
<dbReference type="InterPro" id="IPR050640">
    <property type="entry name" value="Bact_2-comp_sensor_kinase"/>
</dbReference>
<dbReference type="PANTHER" id="PTHR34220:SF7">
    <property type="entry name" value="SENSOR HISTIDINE KINASE YPDA"/>
    <property type="match status" value="1"/>
</dbReference>
<reference evidence="4" key="1">
    <citation type="journal article" date="2019" name="Int. J. Syst. Evol. Microbiol.">
        <title>The Global Catalogue of Microorganisms (GCM) 10K type strain sequencing project: providing services to taxonomists for standard genome sequencing and annotation.</title>
        <authorList>
            <consortium name="The Broad Institute Genomics Platform"/>
            <consortium name="The Broad Institute Genome Sequencing Center for Infectious Disease"/>
            <person name="Wu L."/>
            <person name="Ma J."/>
        </authorList>
    </citation>
    <scope>NUCLEOTIDE SEQUENCE [LARGE SCALE GENOMIC DNA]</scope>
    <source>
        <strain evidence="4">KCTC 42498</strain>
    </source>
</reference>
<organism evidence="3 4">
    <name type="scientific">Pontibacter locisalis</name>
    <dbReference type="NCBI Taxonomy" id="1719035"/>
    <lineage>
        <taxon>Bacteria</taxon>
        <taxon>Pseudomonadati</taxon>
        <taxon>Bacteroidota</taxon>
        <taxon>Cytophagia</taxon>
        <taxon>Cytophagales</taxon>
        <taxon>Hymenobacteraceae</taxon>
        <taxon>Pontibacter</taxon>
    </lineage>
</organism>
<feature type="domain" description="Signal transduction histidine kinase internal region" evidence="2">
    <location>
        <begin position="161"/>
        <end position="239"/>
    </location>
</feature>
<name>A0ABW5INH8_9BACT</name>
<dbReference type="InterPro" id="IPR010559">
    <property type="entry name" value="Sig_transdc_His_kin_internal"/>
</dbReference>
<keyword evidence="1" id="KW-0812">Transmembrane</keyword>
<keyword evidence="3" id="KW-0808">Transferase</keyword>
<dbReference type="Proteomes" id="UP001597544">
    <property type="component" value="Unassembled WGS sequence"/>
</dbReference>
<feature type="transmembrane region" description="Helical" evidence="1">
    <location>
        <begin position="35"/>
        <end position="53"/>
    </location>
</feature>
<sequence length="345" mass="39843">MLNTRRLRFISSLFIAALLSVVAFAASYLEPSEFSVWVFLVLTAFLFLIWEWAVWVSGKLDKTVLWSEGLGKRLFLQLFYTCLGALVVCNIPYGIYKWYSITYLETPGSIGSIGYVLLMVNGYVLIFAFLVTGLQLSLYFMEKWKDAKLETEQLQKETVKAQLDAIRSQIDPHFLFNNFNTLYGLIQESPKLAGEYLLQLSDIYRYILQHREQEVVPLHEEVELAKSYLFLLQNRYGKALDVDWSLNAGDTPFYLPPLTLQMLLENAIKHNSIEEEEPLRIWISIKNDGYLEVSNSVKKRDDVPSTKLGLQQLQQRLGYLTDKAMQVTEEMQLYKVRVPLLTLSS</sequence>
<keyword evidence="1" id="KW-0472">Membrane</keyword>